<dbReference type="RefSeq" id="XP_031553196.1">
    <property type="nucleotide sequence ID" value="XM_031697336.1"/>
</dbReference>
<dbReference type="GeneID" id="116290332"/>
<evidence type="ECO:0000313" key="3">
    <source>
        <dbReference type="RefSeq" id="XP_031553196.1"/>
    </source>
</evidence>
<organism evidence="2 3">
    <name type="scientific">Actinia tenebrosa</name>
    <name type="common">Australian red waratah sea anemone</name>
    <dbReference type="NCBI Taxonomy" id="6105"/>
    <lineage>
        <taxon>Eukaryota</taxon>
        <taxon>Metazoa</taxon>
        <taxon>Cnidaria</taxon>
        <taxon>Anthozoa</taxon>
        <taxon>Hexacorallia</taxon>
        <taxon>Actiniaria</taxon>
        <taxon>Actiniidae</taxon>
        <taxon>Actinia</taxon>
    </lineage>
</organism>
<feature type="transmembrane region" description="Helical" evidence="1">
    <location>
        <begin position="127"/>
        <end position="149"/>
    </location>
</feature>
<keyword evidence="1" id="KW-1133">Transmembrane helix</keyword>
<evidence type="ECO:0000256" key="1">
    <source>
        <dbReference type="SAM" id="Phobius"/>
    </source>
</evidence>
<dbReference type="PANTHER" id="PTHR10306:SF17">
    <property type="entry name" value="MARVEL DOMAIN-CONTAINING PROTEIN"/>
    <property type="match status" value="1"/>
</dbReference>
<reference evidence="3" key="1">
    <citation type="submission" date="2025-08" db="UniProtKB">
        <authorList>
            <consortium name="RefSeq"/>
        </authorList>
    </citation>
    <scope>IDENTIFICATION</scope>
    <source>
        <tissue evidence="3">Tentacle</tissue>
    </source>
</reference>
<proteinExistence type="predicted"/>
<dbReference type="AlphaFoldDB" id="A0A6P8HC35"/>
<dbReference type="GO" id="GO:0008021">
    <property type="term" value="C:synaptic vesicle"/>
    <property type="evidence" value="ECO:0007669"/>
    <property type="project" value="InterPro"/>
</dbReference>
<protein>
    <submittedName>
        <fullName evidence="3">Uncharacterized protein LOC116290332</fullName>
    </submittedName>
</protein>
<feature type="transmembrane region" description="Helical" evidence="1">
    <location>
        <begin position="86"/>
        <end position="115"/>
    </location>
</feature>
<keyword evidence="2" id="KW-1185">Reference proteome</keyword>
<name>A0A6P8HC35_ACTTE</name>
<dbReference type="InParanoid" id="A0A6P8HC35"/>
<gene>
    <name evidence="3" type="primary">LOC116290332</name>
</gene>
<keyword evidence="1" id="KW-0812">Transmembrane</keyword>
<dbReference type="Proteomes" id="UP000515163">
    <property type="component" value="Unplaced"/>
</dbReference>
<keyword evidence="1" id="KW-0472">Membrane</keyword>
<dbReference type="PRINTS" id="PR00220">
    <property type="entry name" value="SYNAPTOPHYSN"/>
</dbReference>
<feature type="transmembrane region" description="Helical" evidence="1">
    <location>
        <begin position="192"/>
        <end position="214"/>
    </location>
</feature>
<feature type="transmembrane region" description="Helical" evidence="1">
    <location>
        <begin position="20"/>
        <end position="40"/>
    </location>
</feature>
<sequence>MALLFRGESRRKIFRHHLFWIKIAEIVLPLLMFPFCVVYEDQGSLHTKDKIYWFNITVKYPFKYYENITAIYTEEETPLKFSFDGAINICAQLFVAVSVLSMMVALVMVVFSIIVHKADSMARPVMYSELFSAIIVSFLLVMSTSLWLYNVFTLRKEVEGELNRFASYAKSNCVDGQEDCNPIKKFPDYTTLFLSVGFGFVTFLVWLVNTVLVYRDILQPVQEDTNGNNALIWAQELPDTHNRNPEPAQSS</sequence>
<dbReference type="InterPro" id="IPR001285">
    <property type="entry name" value="Synaptophysin/porin"/>
</dbReference>
<dbReference type="GO" id="GO:0016020">
    <property type="term" value="C:membrane"/>
    <property type="evidence" value="ECO:0007669"/>
    <property type="project" value="InterPro"/>
</dbReference>
<evidence type="ECO:0000313" key="2">
    <source>
        <dbReference type="Proteomes" id="UP000515163"/>
    </source>
</evidence>
<dbReference type="OrthoDB" id="10006326at2759"/>
<dbReference type="KEGG" id="aten:116290332"/>
<dbReference type="PANTHER" id="PTHR10306">
    <property type="entry name" value="SYNAPTOPHYSIN"/>
    <property type="match status" value="1"/>
</dbReference>
<accession>A0A6P8HC35</accession>